<keyword evidence="1" id="KW-0378">Hydrolase</keyword>
<sequence>MDFQKLGNSAAKADHMTRKVVPNRVLQHDTDFSCYEVSDLEETVLQSFKRLITKVNMDRVSVGAERVNMFITLGEKSGREGMASVKPYQEDRDPDKPIKHRVRELRHMLANAQDLPDNMNVVVGLMHEADDLMCRYQNEDLENSIIMSGDKDLWMVQGYHADSKTGRIWHVDGYGHTEYRDVGNVKLKLVGEGYSWFWHQMIMGDKVDNIPGLPYITNNMLDKYQPLKSGKPRKDGKGLCGEVKAVEVLKGVTDCKEALKRVYELYWELYRGKSMEMFIEQAYLLWMQRNDNPWDVLYYLDSLGMKVRPSKRQIETIGEYKERKLANLRTSK</sequence>
<name>A0A8E4RFX1_9CAUD</name>
<evidence type="ECO:0000313" key="1">
    <source>
        <dbReference type="EMBL" id="QPI17688.1"/>
    </source>
</evidence>
<gene>
    <name evidence="1" type="ORF">vBAmePR8F_gp28</name>
</gene>
<evidence type="ECO:0000313" key="2">
    <source>
        <dbReference type="Proteomes" id="UP000683418"/>
    </source>
</evidence>
<keyword evidence="2" id="KW-1185">Reference proteome</keyword>
<organism evidence="1 2">
    <name type="scientific">Alteromonas phage vB_AmeP_R8W</name>
    <dbReference type="NCBI Taxonomy" id="2774152"/>
    <lineage>
        <taxon>Viruses</taxon>
        <taxon>Duplodnaviria</taxon>
        <taxon>Heunggongvirae</taxon>
        <taxon>Uroviricota</taxon>
        <taxon>Caudoviricetes</taxon>
        <taxon>Autographivirales</taxon>
        <taxon>Foturvirus</taxon>
        <taxon>Foturvirus R8W</taxon>
    </lineage>
</organism>
<proteinExistence type="predicted"/>
<reference evidence="1 2" key="1">
    <citation type="submission" date="2020-09" db="EMBL/GenBank/DDBJ databases">
        <authorList>
            <person name="Feng X."/>
            <person name="Yan W."/>
            <person name="Jiao N."/>
            <person name="Zhang R."/>
        </authorList>
    </citation>
    <scope>NUCLEOTIDE SEQUENCE [LARGE SCALE GENOMIC DNA]</scope>
</reference>
<dbReference type="GO" id="GO:0004527">
    <property type="term" value="F:exonuclease activity"/>
    <property type="evidence" value="ECO:0007669"/>
    <property type="project" value="UniProtKB-KW"/>
</dbReference>
<keyword evidence="1" id="KW-0269">Exonuclease</keyword>
<protein>
    <submittedName>
        <fullName evidence="1">Putative 5'-3' exonuclease</fullName>
    </submittedName>
</protein>
<dbReference type="Proteomes" id="UP000683418">
    <property type="component" value="Segment"/>
</dbReference>
<keyword evidence="1" id="KW-0540">Nuclease</keyword>
<accession>A0A8E4RFX1</accession>
<dbReference type="EMBL" id="MW043865">
    <property type="protein sequence ID" value="QPI17688.1"/>
    <property type="molecule type" value="Genomic_DNA"/>
</dbReference>